<dbReference type="EMBL" id="UYRU01083114">
    <property type="protein sequence ID" value="VDN33028.1"/>
    <property type="molecule type" value="Genomic_DNA"/>
</dbReference>
<sequence length="265" mass="29439">MPNEVDPDDTLKLKISKLLSLPRKNGLLSIHDADIDDLAKQRPRNYSLIVLIGTEVKDCEGCRITREFLENIASGWEAKSPSPSDLYFASYDFYYDQALIKEFGIEKAPHMIHFPPTRYPSRADQVSDGNVLMSEERLVNWIRLRTGHAIVPYVRPDYTKVKVAGVVAIIIGLPLVFGFVTFRTMSAFVSLGVILSMLSGAMWISINSPPWVMSDGRKTHLYYPSRGAQLAFEAVIIFSLCILCGLGLLTGVFGVTSEGEGRGGY</sequence>
<keyword evidence="8 9" id="KW-0472">Membrane</keyword>
<gene>
    <name evidence="10" type="ORF">DILT_LOCUS16135</name>
</gene>
<keyword evidence="6" id="KW-0256">Endoplasmic reticulum</keyword>
<dbReference type="InterPro" id="IPR021149">
    <property type="entry name" value="OligosaccharylTrfase_OST3/OST6"/>
</dbReference>
<evidence type="ECO:0000256" key="1">
    <source>
        <dbReference type="ARBA" id="ARBA00002791"/>
    </source>
</evidence>
<protein>
    <submittedName>
        <fullName evidence="10">Uncharacterized protein</fullName>
    </submittedName>
</protein>
<evidence type="ECO:0000256" key="9">
    <source>
        <dbReference type="SAM" id="Phobius"/>
    </source>
</evidence>
<dbReference type="Gene3D" id="3.40.30.10">
    <property type="entry name" value="Glutaredoxin"/>
    <property type="match status" value="1"/>
</dbReference>
<evidence type="ECO:0000313" key="11">
    <source>
        <dbReference type="Proteomes" id="UP000281553"/>
    </source>
</evidence>
<keyword evidence="11" id="KW-1185">Reference proteome</keyword>
<evidence type="ECO:0000256" key="5">
    <source>
        <dbReference type="ARBA" id="ARBA00022729"/>
    </source>
</evidence>
<comment type="subcellular location">
    <subcellularLocation>
        <location evidence="2">Endoplasmic reticulum membrane</location>
        <topology evidence="2">Multi-pass membrane protein</topology>
    </subcellularLocation>
</comment>
<feature type="transmembrane region" description="Helical" evidence="9">
    <location>
        <begin position="163"/>
        <end position="182"/>
    </location>
</feature>
<keyword evidence="7 9" id="KW-1133">Transmembrane helix</keyword>
<keyword evidence="5" id="KW-0732">Signal</keyword>
<keyword evidence="4 9" id="KW-0812">Transmembrane</keyword>
<evidence type="ECO:0000256" key="7">
    <source>
        <dbReference type="ARBA" id="ARBA00022989"/>
    </source>
</evidence>
<comment type="function">
    <text evidence="1">Subunit of the oligosaccharyl transferase (OST) complex that catalyzes the initial transfer of a defined glycan (Glc(3)Man(9)GlcNAc(2) in eukaryotes) from the lipid carrier dolichol-pyrophosphate to an asparagine residue within an Asn-X-Ser/Thr consensus motif in nascent polypeptide chains, the first step in protein N-glycosylation. N-glycosylation occurs cotranslationally and the complex associates with the Sec61 complex at the channel-forming translocon complex that mediates protein translocation across the endoplasmic reticulum (ER). All subunits are required for a maximal enzyme activity.</text>
</comment>
<evidence type="ECO:0000313" key="10">
    <source>
        <dbReference type="EMBL" id="VDN33028.1"/>
    </source>
</evidence>
<dbReference type="InterPro" id="IPR036249">
    <property type="entry name" value="Thioredoxin-like_sf"/>
</dbReference>
<feature type="transmembrane region" description="Helical" evidence="9">
    <location>
        <begin position="230"/>
        <end position="255"/>
    </location>
</feature>
<name>A0A3P7NBV6_DIBLA</name>
<dbReference type="AlphaFoldDB" id="A0A3P7NBV6"/>
<comment type="similarity">
    <text evidence="3">Belongs to the OST3/OST6 family.</text>
</comment>
<dbReference type="GO" id="GO:0018279">
    <property type="term" value="P:protein N-linked glycosylation via asparagine"/>
    <property type="evidence" value="ECO:0007669"/>
    <property type="project" value="TreeGrafter"/>
</dbReference>
<evidence type="ECO:0000256" key="3">
    <source>
        <dbReference type="ARBA" id="ARBA00009561"/>
    </source>
</evidence>
<dbReference type="Pfam" id="PF04756">
    <property type="entry name" value="OST3_OST6"/>
    <property type="match status" value="1"/>
</dbReference>
<dbReference type="Proteomes" id="UP000281553">
    <property type="component" value="Unassembled WGS sequence"/>
</dbReference>
<evidence type="ECO:0000256" key="4">
    <source>
        <dbReference type="ARBA" id="ARBA00022692"/>
    </source>
</evidence>
<dbReference type="PANTHER" id="PTHR12692">
    <property type="entry name" value="DOLICHYL-DIPHOSPHOOLIGOSACCHARIDE--PROTEIN GLYCOSYLTRANSFERASE-RELATED"/>
    <property type="match status" value="1"/>
</dbReference>
<reference evidence="10 11" key="1">
    <citation type="submission" date="2018-11" db="EMBL/GenBank/DDBJ databases">
        <authorList>
            <consortium name="Pathogen Informatics"/>
        </authorList>
    </citation>
    <scope>NUCLEOTIDE SEQUENCE [LARGE SCALE GENOMIC DNA]</scope>
</reference>
<dbReference type="PANTHER" id="PTHR12692:SF0">
    <property type="entry name" value="GH11935P"/>
    <property type="match status" value="1"/>
</dbReference>
<evidence type="ECO:0000256" key="8">
    <source>
        <dbReference type="ARBA" id="ARBA00023136"/>
    </source>
</evidence>
<dbReference type="GO" id="GO:0008250">
    <property type="term" value="C:oligosaccharyltransferase complex"/>
    <property type="evidence" value="ECO:0007669"/>
    <property type="project" value="TreeGrafter"/>
</dbReference>
<evidence type="ECO:0000256" key="2">
    <source>
        <dbReference type="ARBA" id="ARBA00004477"/>
    </source>
</evidence>
<evidence type="ECO:0000256" key="6">
    <source>
        <dbReference type="ARBA" id="ARBA00022824"/>
    </source>
</evidence>
<accession>A0A3P7NBV6</accession>
<dbReference type="SUPFAM" id="SSF52833">
    <property type="entry name" value="Thioredoxin-like"/>
    <property type="match status" value="1"/>
</dbReference>
<feature type="transmembrane region" description="Helical" evidence="9">
    <location>
        <begin position="188"/>
        <end position="209"/>
    </location>
</feature>
<proteinExistence type="inferred from homology"/>
<organism evidence="10 11">
    <name type="scientific">Dibothriocephalus latus</name>
    <name type="common">Fish tapeworm</name>
    <name type="synonym">Diphyllobothrium latum</name>
    <dbReference type="NCBI Taxonomy" id="60516"/>
    <lineage>
        <taxon>Eukaryota</taxon>
        <taxon>Metazoa</taxon>
        <taxon>Spiralia</taxon>
        <taxon>Lophotrochozoa</taxon>
        <taxon>Platyhelminthes</taxon>
        <taxon>Cestoda</taxon>
        <taxon>Eucestoda</taxon>
        <taxon>Diphyllobothriidea</taxon>
        <taxon>Diphyllobothriidae</taxon>
        <taxon>Dibothriocephalus</taxon>
    </lineage>
</organism>
<dbReference type="OrthoDB" id="67566at2759"/>